<dbReference type="GO" id="GO:0006535">
    <property type="term" value="P:cysteine biosynthetic process from serine"/>
    <property type="evidence" value="ECO:0007669"/>
    <property type="project" value="InterPro"/>
</dbReference>
<dbReference type="InterPro" id="IPR001926">
    <property type="entry name" value="TrpB-like_PALP"/>
</dbReference>
<dbReference type="PROSITE" id="PS00901">
    <property type="entry name" value="CYS_SYNTHASE"/>
    <property type="match status" value="1"/>
</dbReference>
<dbReference type="InterPro" id="IPR036052">
    <property type="entry name" value="TrpB-like_PALP_sf"/>
</dbReference>
<dbReference type="CDD" id="cd01561">
    <property type="entry name" value="CBS_like"/>
    <property type="match status" value="1"/>
</dbReference>
<evidence type="ECO:0000256" key="5">
    <source>
        <dbReference type="ARBA" id="ARBA00012331"/>
    </source>
</evidence>
<comment type="pathway">
    <text evidence="2">Siderophore biosynthesis.</text>
</comment>
<evidence type="ECO:0000256" key="6">
    <source>
        <dbReference type="ARBA" id="ARBA00016985"/>
    </source>
</evidence>
<evidence type="ECO:0000256" key="1">
    <source>
        <dbReference type="ARBA" id="ARBA00001933"/>
    </source>
</evidence>
<gene>
    <name evidence="10" type="ORF">NOCA2310208</name>
</gene>
<feature type="region of interest" description="Disordered" evidence="8">
    <location>
        <begin position="1"/>
        <end position="27"/>
    </location>
</feature>
<dbReference type="Pfam" id="PF00291">
    <property type="entry name" value="PALP"/>
    <property type="match status" value="1"/>
</dbReference>
<comment type="subunit">
    <text evidence="4">Homodimer.</text>
</comment>
<dbReference type="InterPro" id="IPR050214">
    <property type="entry name" value="Cys_Synth/Cystath_Beta-Synth"/>
</dbReference>
<evidence type="ECO:0000259" key="9">
    <source>
        <dbReference type="Pfam" id="PF00291"/>
    </source>
</evidence>
<comment type="cofactor">
    <cofactor evidence="1">
        <name>pyridoxal 5'-phosphate</name>
        <dbReference type="ChEBI" id="CHEBI:597326"/>
    </cofactor>
</comment>
<reference evidence="10" key="1">
    <citation type="submission" date="2015-08" db="EMBL/GenBank/DDBJ databases">
        <authorList>
            <person name="Babu N.S."/>
            <person name="Beckwith C.J."/>
            <person name="Beseler K.G."/>
            <person name="Brison A."/>
            <person name="Carone J.V."/>
            <person name="Caskin T.P."/>
            <person name="Diamond M."/>
            <person name="Durham M.E."/>
            <person name="Foxe J.M."/>
            <person name="Go M."/>
            <person name="Henderson B.A."/>
            <person name="Jones I.B."/>
            <person name="McGettigan J.A."/>
            <person name="Micheletti S.J."/>
            <person name="Nasrallah M.E."/>
            <person name="Ortiz D."/>
            <person name="Piller C.R."/>
            <person name="Privatt S.R."/>
            <person name="Schneider S.L."/>
            <person name="Sharp S."/>
            <person name="Smith T.C."/>
            <person name="Stanton J.D."/>
            <person name="Ullery H.E."/>
            <person name="Wilson R.J."/>
            <person name="Serrano M.G."/>
            <person name="Buck G."/>
            <person name="Lee V."/>
            <person name="Wang Y."/>
            <person name="Carvalho R."/>
            <person name="Voegtly L."/>
            <person name="Shi R."/>
            <person name="Duckworth R."/>
            <person name="Johnson A."/>
            <person name="Loviza R."/>
            <person name="Walstead R."/>
            <person name="Shah Z."/>
            <person name="Kiflezghi M."/>
            <person name="Wade K."/>
            <person name="Ball S.L."/>
            <person name="Bradley K.W."/>
            <person name="Asai D.J."/>
            <person name="Bowman C.A."/>
            <person name="Russell D.A."/>
            <person name="Pope W.H."/>
            <person name="Jacobs-Sera D."/>
            <person name="Hendrix R.W."/>
            <person name="Hatfull G.F."/>
        </authorList>
    </citation>
    <scope>NUCLEOTIDE SEQUENCE</scope>
</reference>
<evidence type="ECO:0000256" key="7">
    <source>
        <dbReference type="ARBA" id="ARBA00022679"/>
    </source>
</evidence>
<evidence type="ECO:0000313" key="10">
    <source>
        <dbReference type="EMBL" id="CUR56192.1"/>
    </source>
</evidence>
<dbReference type="PANTHER" id="PTHR10314">
    <property type="entry name" value="CYSTATHIONINE BETA-SYNTHASE"/>
    <property type="match status" value="1"/>
</dbReference>
<dbReference type="NCBIfam" id="TIGR03945">
    <property type="entry name" value="PLP_SbnA_fam"/>
    <property type="match status" value="1"/>
</dbReference>
<accession>A0A2P2C602</accession>
<comment type="similarity">
    <text evidence="3">Belongs to the cysteine synthase/cystathionine beta-synthase family. SbnA subfamily.</text>
</comment>
<evidence type="ECO:0000256" key="8">
    <source>
        <dbReference type="SAM" id="MobiDB-lite"/>
    </source>
</evidence>
<dbReference type="AlphaFoldDB" id="A0A2P2C602"/>
<dbReference type="InterPro" id="IPR023927">
    <property type="entry name" value="SbnA"/>
</dbReference>
<evidence type="ECO:0000256" key="4">
    <source>
        <dbReference type="ARBA" id="ARBA00011738"/>
    </source>
</evidence>
<protein>
    <recommendedName>
        <fullName evidence="6">N-(2-amino-2-carboxyethyl)-L-glutamate synthase</fullName>
        <ecNumber evidence="5">2.5.1.140</ecNumber>
    </recommendedName>
</protein>
<dbReference type="EMBL" id="CZKA01000025">
    <property type="protein sequence ID" value="CUR56192.1"/>
    <property type="molecule type" value="Genomic_DNA"/>
</dbReference>
<feature type="domain" description="Tryptophan synthase beta chain-like PALP" evidence="9">
    <location>
        <begin position="23"/>
        <end position="311"/>
    </location>
</feature>
<dbReference type="GO" id="GO:0016740">
    <property type="term" value="F:transferase activity"/>
    <property type="evidence" value="ECO:0007669"/>
    <property type="project" value="UniProtKB-KW"/>
</dbReference>
<organism evidence="10">
    <name type="scientific">metagenome</name>
    <dbReference type="NCBI Taxonomy" id="256318"/>
    <lineage>
        <taxon>unclassified sequences</taxon>
        <taxon>metagenomes</taxon>
    </lineage>
</organism>
<keyword evidence="7" id="KW-0808">Transferase</keyword>
<evidence type="ECO:0000256" key="2">
    <source>
        <dbReference type="ARBA" id="ARBA00004924"/>
    </source>
</evidence>
<name>A0A2P2C602_9ZZZZ</name>
<evidence type="ECO:0000256" key="3">
    <source>
        <dbReference type="ARBA" id="ARBA00008519"/>
    </source>
</evidence>
<dbReference type="SUPFAM" id="SSF53686">
    <property type="entry name" value="Tryptophan synthase beta subunit-like PLP-dependent enzymes"/>
    <property type="match status" value="1"/>
</dbReference>
<proteinExistence type="inferred from homology"/>
<dbReference type="InterPro" id="IPR001216">
    <property type="entry name" value="P-phosphate_BS"/>
</dbReference>
<sequence>MHQLSGQGSRRAASAPRPTETADLVGGTPLVRLRRLARGGPGAPRLFAKLERANPGGSAKDRPAQRMVDQAWRAGTIGPGSTIVESSSGNLGVALAQQARARGLRFICVIDPRTPATTRRLIEAYGGQVHLVDRPDATTGDWLTARIAAVRHLLTEVPSAWWPNQYASADNAAAHAEGTMREVVDALDGEIAAVLIATSSTGTIVGASDHLRQRGLSSLVYAVDAAGSVLFGGARGPRELPGFGAGLVPPLAERARPDAVLRATDLDCVVGCRRLVDREALLMGASSGAVVRAAERVLHRFGPDDNLVLVMHDGGERYLDTVYDDAWVEEHLGCEPDRLADLVATPTEQLVA</sequence>
<dbReference type="Gene3D" id="3.40.50.1100">
    <property type="match status" value="2"/>
</dbReference>
<dbReference type="EC" id="2.5.1.140" evidence="5"/>